<dbReference type="InterPro" id="IPR004638">
    <property type="entry name" value="EmrB-like"/>
</dbReference>
<name>E7RZ00_9BURK</name>
<keyword evidence="6 8" id="KW-1133">Transmembrane helix</keyword>
<dbReference type="SUPFAM" id="SSF103473">
    <property type="entry name" value="MFS general substrate transporter"/>
    <property type="match status" value="1"/>
</dbReference>
<organism evidence="10 11">
    <name type="scientific">Lautropia mirabilis ATCC 51599</name>
    <dbReference type="NCBI Taxonomy" id="887898"/>
    <lineage>
        <taxon>Bacteria</taxon>
        <taxon>Pseudomonadati</taxon>
        <taxon>Pseudomonadota</taxon>
        <taxon>Betaproteobacteria</taxon>
        <taxon>Burkholderiales</taxon>
        <taxon>Burkholderiaceae</taxon>
        <taxon>Lautropia</taxon>
    </lineage>
</organism>
<feature type="transmembrane region" description="Helical" evidence="8">
    <location>
        <begin position="148"/>
        <end position="168"/>
    </location>
</feature>
<evidence type="ECO:0000256" key="4">
    <source>
        <dbReference type="ARBA" id="ARBA00022475"/>
    </source>
</evidence>
<feature type="transmembrane region" description="Helical" evidence="8">
    <location>
        <begin position="338"/>
        <end position="358"/>
    </location>
</feature>
<feature type="transmembrane region" description="Helical" evidence="8">
    <location>
        <begin position="89"/>
        <end position="110"/>
    </location>
</feature>
<comment type="similarity">
    <text evidence="2">Belongs to the major facilitator superfamily. EmrB family.</text>
</comment>
<feature type="transmembrane region" description="Helical" evidence="8">
    <location>
        <begin position="401"/>
        <end position="422"/>
    </location>
</feature>
<feature type="transmembrane region" description="Helical" evidence="8">
    <location>
        <begin position="233"/>
        <end position="253"/>
    </location>
</feature>
<feature type="transmembrane region" description="Helical" evidence="8">
    <location>
        <begin position="302"/>
        <end position="326"/>
    </location>
</feature>
<dbReference type="InterPro" id="IPR011701">
    <property type="entry name" value="MFS"/>
</dbReference>
<evidence type="ECO:0000256" key="6">
    <source>
        <dbReference type="ARBA" id="ARBA00022989"/>
    </source>
</evidence>
<evidence type="ECO:0000259" key="9">
    <source>
        <dbReference type="PROSITE" id="PS50850"/>
    </source>
</evidence>
<feature type="transmembrane region" description="Helical" evidence="8">
    <location>
        <begin position="59"/>
        <end position="82"/>
    </location>
</feature>
<evidence type="ECO:0000313" key="11">
    <source>
        <dbReference type="Proteomes" id="UP000011021"/>
    </source>
</evidence>
<evidence type="ECO:0000313" key="10">
    <source>
        <dbReference type="EMBL" id="EFV94474.1"/>
    </source>
</evidence>
<dbReference type="Gene3D" id="1.20.1720.10">
    <property type="entry name" value="Multidrug resistance protein D"/>
    <property type="match status" value="1"/>
</dbReference>
<protein>
    <submittedName>
        <fullName evidence="10">Drug resistance MFS transporter, drug:H+ antiporter-2 family</fullName>
    </submittedName>
</protein>
<dbReference type="STRING" id="887898.HMPREF0551_1914"/>
<feature type="transmembrane region" description="Helical" evidence="8">
    <location>
        <begin position="364"/>
        <end position="389"/>
    </location>
</feature>
<evidence type="ECO:0000256" key="7">
    <source>
        <dbReference type="ARBA" id="ARBA00023136"/>
    </source>
</evidence>
<dbReference type="PANTHER" id="PTHR42718">
    <property type="entry name" value="MAJOR FACILITATOR SUPERFAMILY MULTIDRUG TRANSPORTER MFSC"/>
    <property type="match status" value="1"/>
</dbReference>
<dbReference type="GO" id="GO:0022857">
    <property type="term" value="F:transmembrane transporter activity"/>
    <property type="evidence" value="ECO:0007669"/>
    <property type="project" value="InterPro"/>
</dbReference>
<evidence type="ECO:0000256" key="5">
    <source>
        <dbReference type="ARBA" id="ARBA00022692"/>
    </source>
</evidence>
<evidence type="ECO:0000256" key="1">
    <source>
        <dbReference type="ARBA" id="ARBA00004651"/>
    </source>
</evidence>
<dbReference type="EMBL" id="AEQP01000020">
    <property type="protein sequence ID" value="EFV94474.1"/>
    <property type="molecule type" value="Genomic_DNA"/>
</dbReference>
<keyword evidence="3" id="KW-0813">Transport</keyword>
<dbReference type="Proteomes" id="UP000011021">
    <property type="component" value="Unassembled WGS sequence"/>
</dbReference>
<dbReference type="PROSITE" id="PS50850">
    <property type="entry name" value="MFS"/>
    <property type="match status" value="1"/>
</dbReference>
<feature type="domain" description="Major facilitator superfamily (MFS) profile" evidence="9">
    <location>
        <begin position="21"/>
        <end position="452"/>
    </location>
</feature>
<dbReference type="Gene3D" id="1.20.1250.20">
    <property type="entry name" value="MFS general substrate transporter like domains"/>
    <property type="match status" value="1"/>
</dbReference>
<keyword evidence="7 8" id="KW-0472">Membrane</keyword>
<dbReference type="RefSeq" id="WP_005674276.1">
    <property type="nucleotide sequence ID" value="NZ_CP146288.1"/>
</dbReference>
<comment type="caution">
    <text evidence="10">The sequence shown here is derived from an EMBL/GenBank/DDBJ whole genome shotgun (WGS) entry which is preliminary data.</text>
</comment>
<dbReference type="InterPro" id="IPR020846">
    <property type="entry name" value="MFS_dom"/>
</dbReference>
<dbReference type="NCBIfam" id="TIGR00711">
    <property type="entry name" value="efflux_EmrB"/>
    <property type="match status" value="1"/>
</dbReference>
<reference evidence="10 11" key="1">
    <citation type="submission" date="2010-12" db="EMBL/GenBank/DDBJ databases">
        <authorList>
            <person name="Muzny D."/>
            <person name="Qin X."/>
            <person name="Deng J."/>
            <person name="Jiang H."/>
            <person name="Liu Y."/>
            <person name="Qu J."/>
            <person name="Song X.-Z."/>
            <person name="Zhang L."/>
            <person name="Thornton R."/>
            <person name="Coyle M."/>
            <person name="Francisco L."/>
            <person name="Jackson L."/>
            <person name="Javaid M."/>
            <person name="Korchina V."/>
            <person name="Kovar C."/>
            <person name="Mata R."/>
            <person name="Mathew T."/>
            <person name="Ngo R."/>
            <person name="Nguyen L."/>
            <person name="Nguyen N."/>
            <person name="Okwuonu G."/>
            <person name="Ongeri F."/>
            <person name="Pham C."/>
            <person name="Simmons D."/>
            <person name="Wilczek-Boney K."/>
            <person name="Hale W."/>
            <person name="Jakkamsetti A."/>
            <person name="Pham P."/>
            <person name="Ruth R."/>
            <person name="San Lucas F."/>
            <person name="Warren J."/>
            <person name="Zhang J."/>
            <person name="Zhao Z."/>
            <person name="Zhou C."/>
            <person name="Zhu D."/>
            <person name="Lee S."/>
            <person name="Bess C."/>
            <person name="Blankenburg K."/>
            <person name="Forbes L."/>
            <person name="Fu Q."/>
            <person name="Gubbala S."/>
            <person name="Hirani K."/>
            <person name="Jayaseelan J.C."/>
            <person name="Lara F."/>
            <person name="Munidasa M."/>
            <person name="Palculict T."/>
            <person name="Patil S."/>
            <person name="Pu L.-L."/>
            <person name="Saada N."/>
            <person name="Tang L."/>
            <person name="Weissenberger G."/>
            <person name="Zhu Y."/>
            <person name="Hemphill L."/>
            <person name="Shang Y."/>
            <person name="Youmans B."/>
            <person name="Ayvaz T."/>
            <person name="Ross M."/>
            <person name="Santibanez J."/>
            <person name="Aqrawi P."/>
            <person name="Gross S."/>
            <person name="Joshi V."/>
            <person name="Fowler G."/>
            <person name="Nazareth L."/>
            <person name="Reid J."/>
            <person name="Worley K."/>
            <person name="Petrosino J."/>
            <person name="Highlander S."/>
            <person name="Gibbs R."/>
        </authorList>
    </citation>
    <scope>NUCLEOTIDE SEQUENCE [LARGE SCALE GENOMIC DNA]</scope>
    <source>
        <strain evidence="10 11">ATCC 51599</strain>
    </source>
</reference>
<dbReference type="InterPro" id="IPR036259">
    <property type="entry name" value="MFS_trans_sf"/>
</dbReference>
<feature type="transmembrane region" description="Helical" evidence="8">
    <location>
        <begin position="116"/>
        <end position="136"/>
    </location>
</feature>
<dbReference type="PANTHER" id="PTHR42718:SF9">
    <property type="entry name" value="MAJOR FACILITATOR SUPERFAMILY MULTIDRUG TRANSPORTER MFSC"/>
    <property type="match status" value="1"/>
</dbReference>
<keyword evidence="4" id="KW-1003">Cell membrane</keyword>
<comment type="subcellular location">
    <subcellularLocation>
        <location evidence="1">Cell membrane</location>
        <topology evidence="1">Multi-pass membrane protein</topology>
    </subcellularLocation>
</comment>
<gene>
    <name evidence="10" type="ORF">HMPREF0551_1914</name>
</gene>
<keyword evidence="11" id="KW-1185">Reference proteome</keyword>
<sequence length="515" mass="54681">MPSSRQYEYFDDDPSFPSTLVISTLFVGAFIGFLNETLLNVALPTLMREFSVEKTTVQWMATGFLLVMGALAPLTASLVQWLDTRRLTLVTLGTFLAGSLICATAPTFGLLLTGRLVQAVSAALTMPLLMNATLAIYPPERRGKVMGLVAMVFSAAPALGPTISGFIIDHFGWRWLFLLTVPLMLVAVLLVLRYLKVTLVEITRPRIDLLSVVLSVLGFGGLVYGGSTFSEASALQLAVLLPVSLLMVGAFVVRQFRLKTPLLNLRAFGHAQFGYAVIVMASNIFLFLGMELLMPMYAQQVLMLSATVTGLILLPGSIVQALLMPVFGTLLDRRGGRFVVLPGTVFILISLLGMWLSFDATSRAWWLATLFGLFSAAGAAAMVSETYGLNALPRNLNPHGAAIMATLNPIAGALGAAFFVGVTHLGERLSASAAGGTTKTTASTDFLHPALELGQAGGQGAAIDTTAHAAATAGGALTEAARATMLDGLHLAFGLAPFVALLMLWAASRFHRKGQ</sequence>
<dbReference type="Pfam" id="PF07690">
    <property type="entry name" value="MFS_1"/>
    <property type="match status" value="1"/>
</dbReference>
<dbReference type="PRINTS" id="PR01036">
    <property type="entry name" value="TCRTETB"/>
</dbReference>
<dbReference type="AlphaFoldDB" id="E7RZ00"/>
<feature type="transmembrane region" description="Helical" evidence="8">
    <location>
        <begin position="174"/>
        <end position="195"/>
    </location>
</feature>
<accession>E7RZ00</accession>
<feature type="transmembrane region" description="Helical" evidence="8">
    <location>
        <begin position="273"/>
        <end position="290"/>
    </location>
</feature>
<keyword evidence="5 8" id="KW-0812">Transmembrane</keyword>
<feature type="transmembrane region" description="Helical" evidence="8">
    <location>
        <begin position="20"/>
        <end position="39"/>
    </location>
</feature>
<dbReference type="eggNOG" id="COG2814">
    <property type="taxonomic scope" value="Bacteria"/>
</dbReference>
<evidence type="ECO:0000256" key="8">
    <source>
        <dbReference type="SAM" id="Phobius"/>
    </source>
</evidence>
<dbReference type="HOGENOM" id="CLU_000960_28_0_4"/>
<evidence type="ECO:0000256" key="2">
    <source>
        <dbReference type="ARBA" id="ARBA00008537"/>
    </source>
</evidence>
<feature type="transmembrane region" description="Helical" evidence="8">
    <location>
        <begin position="488"/>
        <end position="507"/>
    </location>
</feature>
<evidence type="ECO:0000256" key="3">
    <source>
        <dbReference type="ARBA" id="ARBA00022448"/>
    </source>
</evidence>
<proteinExistence type="inferred from homology"/>
<dbReference type="GO" id="GO:0005886">
    <property type="term" value="C:plasma membrane"/>
    <property type="evidence" value="ECO:0007669"/>
    <property type="project" value="UniProtKB-SubCell"/>
</dbReference>
<feature type="transmembrane region" description="Helical" evidence="8">
    <location>
        <begin position="207"/>
        <end position="227"/>
    </location>
</feature>